<reference evidence="2 3" key="1">
    <citation type="journal article" date="2021" name="Int. J. Syst. Evol. Microbiol.">
        <title>Steroidobacter gossypii sp. nov., isolated from soil of cotton cropping field.</title>
        <authorList>
            <person name="Huang R."/>
            <person name="Yang S."/>
            <person name="Zhen C."/>
            <person name="Liu W."/>
        </authorList>
    </citation>
    <scope>NUCLEOTIDE SEQUENCE [LARGE SCALE GENOMIC DNA]</scope>
    <source>
        <strain evidence="2 3">S1-65</strain>
    </source>
</reference>
<evidence type="ECO:0000313" key="2">
    <source>
        <dbReference type="EMBL" id="MBM0107325.1"/>
    </source>
</evidence>
<feature type="signal peptide" evidence="1">
    <location>
        <begin position="1"/>
        <end position="19"/>
    </location>
</feature>
<dbReference type="RefSeq" id="WP_203169439.1">
    <property type="nucleotide sequence ID" value="NZ_JAEVLS010000005.1"/>
</dbReference>
<gene>
    <name evidence="2" type="ORF">JM946_21515</name>
</gene>
<keyword evidence="3" id="KW-1185">Reference proteome</keyword>
<name>A0ABS1X275_9GAMM</name>
<accession>A0ABS1X275</accession>
<protein>
    <submittedName>
        <fullName evidence="2">Uncharacterized protein</fullName>
    </submittedName>
</protein>
<sequence length="73" mass="7659">MKKHMALGAAMLTLGTAAAAGSFLYGQPAVEQTMQIALPADHETLSQEATPDMIAMWKATAASTEYVAHKAPI</sequence>
<keyword evidence="1" id="KW-0732">Signal</keyword>
<organism evidence="2 3">
    <name type="scientific">Steroidobacter gossypii</name>
    <dbReference type="NCBI Taxonomy" id="2805490"/>
    <lineage>
        <taxon>Bacteria</taxon>
        <taxon>Pseudomonadati</taxon>
        <taxon>Pseudomonadota</taxon>
        <taxon>Gammaproteobacteria</taxon>
        <taxon>Steroidobacterales</taxon>
        <taxon>Steroidobacteraceae</taxon>
        <taxon>Steroidobacter</taxon>
    </lineage>
</organism>
<dbReference type="Proteomes" id="UP000661077">
    <property type="component" value="Unassembled WGS sequence"/>
</dbReference>
<feature type="chain" id="PRO_5047367796" evidence="1">
    <location>
        <begin position="20"/>
        <end position="73"/>
    </location>
</feature>
<evidence type="ECO:0000313" key="3">
    <source>
        <dbReference type="Proteomes" id="UP000661077"/>
    </source>
</evidence>
<evidence type="ECO:0000256" key="1">
    <source>
        <dbReference type="SAM" id="SignalP"/>
    </source>
</evidence>
<comment type="caution">
    <text evidence="2">The sequence shown here is derived from an EMBL/GenBank/DDBJ whole genome shotgun (WGS) entry which is preliminary data.</text>
</comment>
<dbReference type="EMBL" id="JAEVLS010000005">
    <property type="protein sequence ID" value="MBM0107325.1"/>
    <property type="molecule type" value="Genomic_DNA"/>
</dbReference>
<proteinExistence type="predicted"/>